<proteinExistence type="inferred from homology"/>
<accession>A0ABS4WHZ0</accession>
<reference evidence="3 4" key="1">
    <citation type="submission" date="2021-03" db="EMBL/GenBank/DDBJ databases">
        <title>Sequencing the genomes of 1000 actinobacteria strains.</title>
        <authorList>
            <person name="Klenk H.-P."/>
        </authorList>
    </citation>
    <scope>NUCLEOTIDE SEQUENCE [LARGE SCALE GENOMIC DNA]</scope>
    <source>
        <strain evidence="3 4">DSM 15454</strain>
    </source>
</reference>
<name>A0ABS4WHZ0_9MICC</name>
<dbReference type="Proteomes" id="UP000766570">
    <property type="component" value="Unassembled WGS sequence"/>
</dbReference>
<organism evidence="3 4">
    <name type="scientific">Paeniglutamicibacter psychrophenolicus</name>
    <dbReference type="NCBI Taxonomy" id="257454"/>
    <lineage>
        <taxon>Bacteria</taxon>
        <taxon>Bacillati</taxon>
        <taxon>Actinomycetota</taxon>
        <taxon>Actinomycetes</taxon>
        <taxon>Micrococcales</taxon>
        <taxon>Micrococcaceae</taxon>
        <taxon>Paeniglutamicibacter</taxon>
    </lineage>
</organism>
<dbReference type="InterPro" id="IPR020287">
    <property type="entry name" value="Tail_sheath_C"/>
</dbReference>
<keyword evidence="4" id="KW-1185">Reference proteome</keyword>
<evidence type="ECO:0000313" key="3">
    <source>
        <dbReference type="EMBL" id="MBP2375159.1"/>
    </source>
</evidence>
<comment type="caution">
    <text evidence="3">The sequence shown here is derived from an EMBL/GenBank/DDBJ whole genome shotgun (WGS) entry which is preliminary data.</text>
</comment>
<dbReference type="InterPro" id="IPR052042">
    <property type="entry name" value="Tail_sheath_structural"/>
</dbReference>
<dbReference type="InterPro" id="IPR008969">
    <property type="entry name" value="CarboxyPept-like_regulatory"/>
</dbReference>
<comment type="similarity">
    <text evidence="1">Belongs to the myoviridae tail sheath protein family.</text>
</comment>
<evidence type="ECO:0000313" key="4">
    <source>
        <dbReference type="Proteomes" id="UP000766570"/>
    </source>
</evidence>
<protein>
    <recommendedName>
        <fullName evidence="2">Tail sheath protein C-terminal domain-containing protein</fullName>
    </recommendedName>
</protein>
<dbReference type="SUPFAM" id="SSF49464">
    <property type="entry name" value="Carboxypeptidase regulatory domain-like"/>
    <property type="match status" value="1"/>
</dbReference>
<dbReference type="Gene3D" id="3.40.50.11780">
    <property type="match status" value="1"/>
</dbReference>
<dbReference type="Pfam" id="PF17482">
    <property type="entry name" value="Phage_sheath_1C"/>
    <property type="match status" value="1"/>
</dbReference>
<gene>
    <name evidence="3" type="ORF">JOF46_003071</name>
</gene>
<evidence type="ECO:0000256" key="1">
    <source>
        <dbReference type="ARBA" id="ARBA00008005"/>
    </source>
</evidence>
<feature type="domain" description="Tail sheath protein C-terminal" evidence="2">
    <location>
        <begin position="629"/>
        <end position="731"/>
    </location>
</feature>
<dbReference type="PANTHER" id="PTHR35861:SF1">
    <property type="entry name" value="PHAGE TAIL SHEATH PROTEIN"/>
    <property type="match status" value="1"/>
</dbReference>
<dbReference type="PANTHER" id="PTHR35861">
    <property type="match status" value="1"/>
</dbReference>
<dbReference type="RefSeq" id="WP_209908455.1">
    <property type="nucleotide sequence ID" value="NZ_BAAAMI010000008.1"/>
</dbReference>
<evidence type="ECO:0000259" key="2">
    <source>
        <dbReference type="Pfam" id="PF17482"/>
    </source>
</evidence>
<sequence length="744" mass="78508">MAPTPLAPGLYRQPLAPIRAPGRLARGDVPAMCGYAVRGPVNAPARIYSMAQFEAVFGPSTGYGHLWHALKGFFETGGRAAYVLRIATGATGTAATALPAAGNLLWKARASFPWPMIDPRKLAGLDAAEAAGWLQVFERQLAREGARSDDPGSWGNGLSLRIARTALARTETIIDSVARGPASLLRSLAGIEASSVLELTQQHGPSLHRVLAVPAGIQRERSVVRWDSESVLDGFDPARPIRVGSVEFEVQVFLDAVPVQRFAALAPHPGHSLALVPTLQSQCRDLALLPVPRLPVPGGWIEAAGEQGAALLARVDWADPRNWPPEGTVALTGGTDGLEQVGAMHWLAALRRVAELPDAALVACPDAVLAATLPPPIATLAAEPVDCRDLSERPTSRLVGQVLGIGPDGRIHPVAGVDVDAAGPGGRAVTGTDGGFVLDPVSAGVLALRLRHREYAPLDVPAQSSAFHDTDPVLFTLSRLSSPAPLGEEALLTVQLAMSDPAVVGGYKMALLDPPGPEDEVDELLGWAARLGDCPRGIFNAPWLLLPDAAGGRPCPPCGHVAGAYAAAELAGGIHHSGANRPLRYVQGAALAIDDQRQGLLNPAGVNAVRIFPGAGLRLYGTRTLAGEPQWQFTTVRRLVDAIEKSIERILAPIVFEPNHQFTRNYVASTVETFLGRLHRAGALAGPTPEASFRVRSDTANNPPGQRDAGVLLVEVDIAPTVPYEFITFRIGHAYDALSITEES</sequence>
<dbReference type="EMBL" id="JAGIOE010000001">
    <property type="protein sequence ID" value="MBP2375159.1"/>
    <property type="molecule type" value="Genomic_DNA"/>
</dbReference>